<evidence type="ECO:0000256" key="3">
    <source>
        <dbReference type="RuleBase" id="RU003682"/>
    </source>
</evidence>
<evidence type="ECO:0000256" key="2">
    <source>
        <dbReference type="ARBA" id="ARBA00023194"/>
    </source>
</evidence>
<evidence type="ECO:0000259" key="4">
    <source>
        <dbReference type="PROSITE" id="PS51471"/>
    </source>
</evidence>
<comment type="similarity">
    <text evidence="3">Belongs to the iron/ascorbate-dependent oxidoreductase family.</text>
</comment>
<keyword evidence="3" id="KW-0479">Metal-binding</keyword>
<sequence length="362" mass="39784">MSLSSLPILDLSLADDPQHADDFRRQLRDVTHSVGFFYLTGHGIPASDFTDLLETAQRFFALPEKDKLSIENTNSPHFRGYTRVGGERTLGNVDWREQIDIGPHREPISEPLHTYDRLTGPNLYPESLPELKTVTDAWHKKLTVVGERLLSEWALSLGQPADVFASAFAHDPESFIKIIRYPAPTVTPAEVTAEAAATNASKEGTAEESAITQGVGAHRDGGVLTLLYPQPGTTGLQVNYQDTWIDVEPIENTFVVNIGKLLEVATGGYLRATVHRVLPTPPGQDRISVPFFYNPSLRASLPELTLPEELASQARGVSADERDALYAVYGENALESRLRSHPNVAAIHHADLLDTPTRTHAS</sequence>
<dbReference type="Pfam" id="PF03171">
    <property type="entry name" value="2OG-FeII_Oxy"/>
    <property type="match status" value="1"/>
</dbReference>
<keyword evidence="6" id="KW-1185">Reference proteome</keyword>
<name>A0ABS2SMP4_9MICO</name>
<gene>
    <name evidence="5" type="ORF">JOE56_001257</name>
</gene>
<evidence type="ECO:0000256" key="1">
    <source>
        <dbReference type="ARBA" id="ARBA00004792"/>
    </source>
</evidence>
<proteinExistence type="inferred from homology"/>
<comment type="pathway">
    <text evidence="1">Antibiotic biosynthesis.</text>
</comment>
<dbReference type="RefSeq" id="WP_204515313.1">
    <property type="nucleotide sequence ID" value="NZ_JAFBCP010000001.1"/>
</dbReference>
<dbReference type="InterPro" id="IPR027443">
    <property type="entry name" value="IPNS-like_sf"/>
</dbReference>
<keyword evidence="2" id="KW-0045">Antibiotic biosynthesis</keyword>
<dbReference type="InterPro" id="IPR050231">
    <property type="entry name" value="Iron_ascorbate_oxido_reductase"/>
</dbReference>
<evidence type="ECO:0000313" key="5">
    <source>
        <dbReference type="EMBL" id="MBM7816563.1"/>
    </source>
</evidence>
<reference evidence="5 6" key="1">
    <citation type="submission" date="2021-01" db="EMBL/GenBank/DDBJ databases">
        <title>Sequencing the genomes of 1000 actinobacteria strains.</title>
        <authorList>
            <person name="Klenk H.-P."/>
        </authorList>
    </citation>
    <scope>NUCLEOTIDE SEQUENCE [LARGE SCALE GENOMIC DNA]</scope>
    <source>
        <strain evidence="5 6">DSM 13657</strain>
    </source>
</reference>
<organism evidence="5 6">
    <name type="scientific">Brevibacterium paucivorans</name>
    <dbReference type="NCBI Taxonomy" id="170994"/>
    <lineage>
        <taxon>Bacteria</taxon>
        <taxon>Bacillati</taxon>
        <taxon>Actinomycetota</taxon>
        <taxon>Actinomycetes</taxon>
        <taxon>Micrococcales</taxon>
        <taxon>Brevibacteriaceae</taxon>
        <taxon>Brevibacterium</taxon>
    </lineage>
</organism>
<comment type="caution">
    <text evidence="5">The sequence shown here is derived from an EMBL/GenBank/DDBJ whole genome shotgun (WGS) entry which is preliminary data.</text>
</comment>
<dbReference type="Proteomes" id="UP000809290">
    <property type="component" value="Unassembled WGS sequence"/>
</dbReference>
<evidence type="ECO:0000313" key="6">
    <source>
        <dbReference type="Proteomes" id="UP000809290"/>
    </source>
</evidence>
<protein>
    <submittedName>
        <fullName evidence="5">Isopenicillin N synthase-like dioxygenase</fullName>
    </submittedName>
</protein>
<dbReference type="PANTHER" id="PTHR47990">
    <property type="entry name" value="2-OXOGLUTARATE (2OG) AND FE(II)-DEPENDENT OXYGENASE SUPERFAMILY PROTEIN-RELATED"/>
    <property type="match status" value="1"/>
</dbReference>
<dbReference type="InterPro" id="IPR044861">
    <property type="entry name" value="IPNS-like_FE2OG_OXY"/>
</dbReference>
<keyword evidence="3" id="KW-0408">Iron</keyword>
<dbReference type="Gene3D" id="2.60.120.330">
    <property type="entry name" value="B-lactam Antibiotic, Isopenicillin N Synthase, Chain"/>
    <property type="match status" value="1"/>
</dbReference>
<keyword evidence="3" id="KW-0560">Oxidoreductase</keyword>
<dbReference type="SUPFAM" id="SSF51197">
    <property type="entry name" value="Clavaminate synthase-like"/>
    <property type="match status" value="1"/>
</dbReference>
<accession>A0ABS2SMP4</accession>
<dbReference type="InterPro" id="IPR005123">
    <property type="entry name" value="Oxoglu/Fe-dep_dioxygenase_dom"/>
</dbReference>
<dbReference type="InterPro" id="IPR026992">
    <property type="entry name" value="DIOX_N"/>
</dbReference>
<feature type="domain" description="Fe2OG dioxygenase" evidence="4">
    <location>
        <begin position="171"/>
        <end position="295"/>
    </location>
</feature>
<dbReference type="PROSITE" id="PS51471">
    <property type="entry name" value="FE2OG_OXY"/>
    <property type="match status" value="1"/>
</dbReference>
<dbReference type="Pfam" id="PF14226">
    <property type="entry name" value="DIOX_N"/>
    <property type="match status" value="1"/>
</dbReference>
<dbReference type="EMBL" id="JAFBCP010000001">
    <property type="protein sequence ID" value="MBM7816563.1"/>
    <property type="molecule type" value="Genomic_DNA"/>
</dbReference>